<dbReference type="InterPro" id="IPR012334">
    <property type="entry name" value="Pectin_lyas_fold"/>
</dbReference>
<evidence type="ECO:0008006" key="4">
    <source>
        <dbReference type="Google" id="ProtNLM"/>
    </source>
</evidence>
<evidence type="ECO:0000313" key="2">
    <source>
        <dbReference type="EMBL" id="GAA1384269.1"/>
    </source>
</evidence>
<dbReference type="Proteomes" id="UP001501414">
    <property type="component" value="Unassembled WGS sequence"/>
</dbReference>
<keyword evidence="1" id="KW-0812">Transmembrane</keyword>
<feature type="transmembrane region" description="Helical" evidence="1">
    <location>
        <begin position="92"/>
        <end position="110"/>
    </location>
</feature>
<dbReference type="SUPFAM" id="SSF51126">
    <property type="entry name" value="Pectin lyase-like"/>
    <property type="match status" value="1"/>
</dbReference>
<keyword evidence="3" id="KW-1185">Reference proteome</keyword>
<comment type="caution">
    <text evidence="2">The sequence shown here is derived from an EMBL/GenBank/DDBJ whole genome shotgun (WGS) entry which is preliminary data.</text>
</comment>
<accession>A0ABN1XLD7</accession>
<keyword evidence="1" id="KW-1133">Transmembrane helix</keyword>
<reference evidence="2 3" key="1">
    <citation type="journal article" date="2019" name="Int. J. Syst. Evol. Microbiol.">
        <title>The Global Catalogue of Microorganisms (GCM) 10K type strain sequencing project: providing services to taxonomists for standard genome sequencing and annotation.</title>
        <authorList>
            <consortium name="The Broad Institute Genomics Platform"/>
            <consortium name="The Broad Institute Genome Sequencing Center for Infectious Disease"/>
            <person name="Wu L."/>
            <person name="Ma J."/>
        </authorList>
    </citation>
    <scope>NUCLEOTIDE SEQUENCE [LARGE SCALE GENOMIC DNA]</scope>
    <source>
        <strain evidence="2 3">JCM 11896</strain>
    </source>
</reference>
<feature type="transmembrane region" description="Helical" evidence="1">
    <location>
        <begin position="21"/>
        <end position="39"/>
    </location>
</feature>
<evidence type="ECO:0000256" key="1">
    <source>
        <dbReference type="SAM" id="Phobius"/>
    </source>
</evidence>
<keyword evidence="1" id="KW-0472">Membrane</keyword>
<evidence type="ECO:0000313" key="3">
    <source>
        <dbReference type="Proteomes" id="UP001501414"/>
    </source>
</evidence>
<proteinExistence type="predicted"/>
<name>A0ABN1XLD7_9PSEU</name>
<organism evidence="2 3">
    <name type="scientific">Pseudonocardia kongjuensis</name>
    <dbReference type="NCBI Taxonomy" id="102227"/>
    <lineage>
        <taxon>Bacteria</taxon>
        <taxon>Bacillati</taxon>
        <taxon>Actinomycetota</taxon>
        <taxon>Actinomycetes</taxon>
        <taxon>Pseudonocardiales</taxon>
        <taxon>Pseudonocardiaceae</taxon>
        <taxon>Pseudonocardia</taxon>
    </lineage>
</organism>
<dbReference type="EMBL" id="BAAAJK010000005">
    <property type="protein sequence ID" value="GAA1384269.1"/>
    <property type="molecule type" value="Genomic_DNA"/>
</dbReference>
<feature type="transmembrane region" description="Helical" evidence="1">
    <location>
        <begin position="51"/>
        <end position="71"/>
    </location>
</feature>
<dbReference type="Gene3D" id="2.160.20.10">
    <property type="entry name" value="Single-stranded right-handed beta-helix, Pectin lyase-like"/>
    <property type="match status" value="1"/>
</dbReference>
<protein>
    <recommendedName>
        <fullName evidence="4">Pectate lyase superfamily protein domain-containing protein</fullName>
    </recommendedName>
</protein>
<dbReference type="InterPro" id="IPR011050">
    <property type="entry name" value="Pectin_lyase_fold/virulence"/>
</dbReference>
<gene>
    <name evidence="2" type="ORF">GCM10009613_14900</name>
</gene>
<sequence>MLHAVVVWQLSRVYPARIPGWFHAVWAGLLATVALVAIARSPIPTDTTSALGVLWVVPAVDLVMLLVAVALHGERAGPGAGGPDLDRDRRRLLLGVLATGTATATGVLAARPAPLAAGPGTEGGTPTVIDPVARGARADYTGRLGSPGTGTDSRAGIQAALDAASDLSGTGYFDYVTRRSTTVTLAPGQYLISAPDDDASLVVPPGVVLDAAAATLYFDYPSTARASWCGIRVGQAGQLRLGKLYPSDRSDPPDREPVYDAVRLVQTDDNSRVIGYGDSVIGGWQGAAIRGVGAWLVYVQGLRIADNAYGYVASTTGDGTLGYEVTQVGRQDVRNHADLRIQDCYFVNLTHGGIVGSVGGTAGALVAADHESLNFTVSLSGCAFENIPGYALELTSAMVVATWDCAFEDVGAAGRGMIRLDNCRSASFASTRVNLAAVGDSGRPVPRWLFEVATTESLVVDGMHVFNAADPALQMADAEPRTSWRVGNVGPRNALAPGPVYAANEAFAMSGGWDQGHLVLGTHHLWVDDAGALRHRNGPPGSPTDGEVIA</sequence>